<dbReference type="Proteomes" id="UP000677054">
    <property type="component" value="Unassembled WGS sequence"/>
</dbReference>
<evidence type="ECO:0000313" key="4">
    <source>
        <dbReference type="Proteomes" id="UP000677054"/>
    </source>
</evidence>
<dbReference type="AlphaFoldDB" id="A0A7R8X0P3"/>
<dbReference type="GO" id="GO:0007005">
    <property type="term" value="P:mitochondrion organization"/>
    <property type="evidence" value="ECO:0007669"/>
    <property type="project" value="InterPro"/>
</dbReference>
<accession>A0A7R8X0P3</accession>
<feature type="compositionally biased region" description="Low complexity" evidence="2">
    <location>
        <begin position="103"/>
        <end position="118"/>
    </location>
</feature>
<dbReference type="GO" id="GO:0007268">
    <property type="term" value="P:chemical synaptic transmission"/>
    <property type="evidence" value="ECO:0007669"/>
    <property type="project" value="InterPro"/>
</dbReference>
<protein>
    <submittedName>
        <fullName evidence="3">Uncharacterized protein</fullName>
    </submittedName>
</protein>
<keyword evidence="4" id="KW-1185">Reference proteome</keyword>
<proteinExistence type="predicted"/>
<gene>
    <name evidence="3" type="ORF">DSTB1V02_LOCUS1536</name>
</gene>
<dbReference type="PANTHER" id="PTHR36170:SF1">
    <property type="entry name" value="CENTROSOMAL PROTEIN OF 89 KDA"/>
    <property type="match status" value="1"/>
</dbReference>
<dbReference type="GO" id="GO:0097539">
    <property type="term" value="C:ciliary transition fiber"/>
    <property type="evidence" value="ECO:0007669"/>
    <property type="project" value="TreeGrafter"/>
</dbReference>
<organism evidence="3">
    <name type="scientific">Darwinula stevensoni</name>
    <dbReference type="NCBI Taxonomy" id="69355"/>
    <lineage>
        <taxon>Eukaryota</taxon>
        <taxon>Metazoa</taxon>
        <taxon>Ecdysozoa</taxon>
        <taxon>Arthropoda</taxon>
        <taxon>Crustacea</taxon>
        <taxon>Oligostraca</taxon>
        <taxon>Ostracoda</taxon>
        <taxon>Podocopa</taxon>
        <taxon>Podocopida</taxon>
        <taxon>Darwinulocopina</taxon>
        <taxon>Darwinuloidea</taxon>
        <taxon>Darwinulidae</taxon>
        <taxon>Darwinula</taxon>
    </lineage>
</organism>
<evidence type="ECO:0000256" key="2">
    <source>
        <dbReference type="SAM" id="MobiDB-lite"/>
    </source>
</evidence>
<feature type="coiled-coil region" evidence="1">
    <location>
        <begin position="580"/>
        <end position="614"/>
    </location>
</feature>
<name>A0A7R8X0P3_9CRUS</name>
<keyword evidence="1" id="KW-0175">Coiled coil</keyword>
<sequence length="646" mass="73753">MMSTKIFPKIRRALFTGSRGRPSPRLDTTYQSGSDVTEGIQFAYHQSIPPVVDESRHVTLNDEDNVYERVTRVPTPRKSLIRKSLNQSVSLDVPRNPNERGASLQPSPSHSLSHLPLPLVTSTPAKESLYDTPPVPRLVVEDSENSYINGRTISGSPPFSSLEKTIEQLEEKLKALEFDNSTLKSQLHQVNLESSQKLSSLESSNKTLIEKVKMLQGLVFRLNLELGSTASSLQVNNINFSEMPEWLTSNLASTMALVNKYDDDLKQKEKEIHGLQEELQRILEEKALIETKFEAVECEAEKLRNAESASAEYHEKIQQEASNVLKENEHLNVKVTELEKRITEAHAVHLTQVSELSEVAERAAGRVQEMEREAVAIQSQHKVIQEQYFSIRDELDKSIPLEEHEKAVEQCNALFDDLKRKYGHDSKRLKGRVEKLEREAYWLKAQQSDEKRELKLLQDENSNLKKLYSKCQYRLKQFETESIEQKASQKALAEYLGQVLDFAEVILQERNHMAAILEERQSENQHLQKIAQGESFASGKLKEKLKASSPSITLYSLRIFYVEIQEELLKDLSAKHISEKSELEAELSHMRRLMQEKQSTIDALTEEKQHLMERLDNMWGSVTHDAGNVLRIFEKGDSSAISPLND</sequence>
<dbReference type="InterPro" id="IPR033545">
    <property type="entry name" value="CEP89"/>
</dbReference>
<evidence type="ECO:0000256" key="1">
    <source>
        <dbReference type="SAM" id="Coils"/>
    </source>
</evidence>
<reference evidence="3" key="1">
    <citation type="submission" date="2020-11" db="EMBL/GenBank/DDBJ databases">
        <authorList>
            <person name="Tran Van P."/>
        </authorList>
    </citation>
    <scope>NUCLEOTIDE SEQUENCE</scope>
</reference>
<feature type="coiled-coil region" evidence="1">
    <location>
        <begin position="159"/>
        <end position="186"/>
    </location>
</feature>
<feature type="region of interest" description="Disordered" evidence="2">
    <location>
        <begin position="86"/>
        <end position="118"/>
    </location>
</feature>
<dbReference type="PANTHER" id="PTHR36170">
    <property type="entry name" value="CENTROSOMAL PROTEIN OF 89 KDA"/>
    <property type="match status" value="1"/>
</dbReference>
<evidence type="ECO:0000313" key="3">
    <source>
        <dbReference type="EMBL" id="CAD7241548.1"/>
    </source>
</evidence>
<dbReference type="GO" id="GO:0045202">
    <property type="term" value="C:synapse"/>
    <property type="evidence" value="ECO:0007669"/>
    <property type="project" value="GOC"/>
</dbReference>
<feature type="coiled-coil region" evidence="1">
    <location>
        <begin position="251"/>
        <end position="467"/>
    </location>
</feature>
<dbReference type="GO" id="GO:0060271">
    <property type="term" value="P:cilium assembly"/>
    <property type="evidence" value="ECO:0007669"/>
    <property type="project" value="InterPro"/>
</dbReference>
<dbReference type="GO" id="GO:0005814">
    <property type="term" value="C:centriole"/>
    <property type="evidence" value="ECO:0007669"/>
    <property type="project" value="InterPro"/>
</dbReference>
<dbReference type="EMBL" id="CAJPEV010000146">
    <property type="protein sequence ID" value="CAG0881375.1"/>
    <property type="molecule type" value="Genomic_DNA"/>
</dbReference>
<dbReference type="EMBL" id="LR899663">
    <property type="protein sequence ID" value="CAD7241548.1"/>
    <property type="molecule type" value="Genomic_DNA"/>
</dbReference>
<dbReference type="OrthoDB" id="6369898at2759"/>